<comment type="caution">
    <text evidence="1">The sequence shown here is derived from an EMBL/GenBank/DDBJ whole genome shotgun (WGS) entry which is preliminary data.</text>
</comment>
<gene>
    <name evidence="1" type="ORF">DJ90_5198</name>
</gene>
<evidence type="ECO:0000313" key="1">
    <source>
        <dbReference type="EMBL" id="KFN08851.1"/>
    </source>
</evidence>
<organism evidence="1 2">
    <name type="scientific">Paenibacillus macerans</name>
    <name type="common">Bacillus macerans</name>
    <dbReference type="NCBI Taxonomy" id="44252"/>
    <lineage>
        <taxon>Bacteria</taxon>
        <taxon>Bacillati</taxon>
        <taxon>Bacillota</taxon>
        <taxon>Bacilli</taxon>
        <taxon>Bacillales</taxon>
        <taxon>Paenibacillaceae</taxon>
        <taxon>Paenibacillus</taxon>
    </lineage>
</organism>
<reference evidence="1 2" key="1">
    <citation type="submission" date="2014-04" db="EMBL/GenBank/DDBJ databases">
        <authorList>
            <person name="Bishop-Lilly K.A."/>
            <person name="Broomall S.M."/>
            <person name="Chain P.S."/>
            <person name="Chertkov O."/>
            <person name="Coyne S.R."/>
            <person name="Daligault H.E."/>
            <person name="Davenport K.W."/>
            <person name="Erkkila T."/>
            <person name="Frey K.G."/>
            <person name="Gibbons H.S."/>
            <person name="Gu W."/>
            <person name="Jaissle J."/>
            <person name="Johnson S.L."/>
            <person name="Koroleva G.I."/>
            <person name="Ladner J.T."/>
            <person name="Lo C.-C."/>
            <person name="Minogue T.D."/>
            <person name="Munk C."/>
            <person name="Palacios G.F."/>
            <person name="Redden C.L."/>
            <person name="Rosenzweig C.N."/>
            <person name="Scholz M.B."/>
            <person name="Teshima H."/>
            <person name="Xu Y."/>
        </authorList>
    </citation>
    <scope>NUCLEOTIDE SEQUENCE [LARGE SCALE GENOMIC DNA]</scope>
    <source>
        <strain evidence="1 2">8244</strain>
    </source>
</reference>
<name>A0A090ZXI6_PAEMA</name>
<accession>A0A090ZXI6</accession>
<proteinExistence type="predicted"/>
<keyword evidence="2" id="KW-1185">Reference proteome</keyword>
<dbReference type="AlphaFoldDB" id="A0A090ZXI6"/>
<protein>
    <submittedName>
        <fullName evidence="1">Putative membrane protein</fullName>
    </submittedName>
</protein>
<dbReference type="HOGENOM" id="CLU_3330943_0_0_9"/>
<sequence>MKKVFFSMAIVLGLISVIVVPVVPSTPGVITANHGADH</sequence>
<dbReference type="EMBL" id="JMQA01000025">
    <property type="protein sequence ID" value="KFN08851.1"/>
    <property type="molecule type" value="Genomic_DNA"/>
</dbReference>
<evidence type="ECO:0000313" key="2">
    <source>
        <dbReference type="Proteomes" id="UP000029278"/>
    </source>
</evidence>
<dbReference type="Proteomes" id="UP000029278">
    <property type="component" value="Unassembled WGS sequence"/>
</dbReference>